<evidence type="ECO:0000256" key="6">
    <source>
        <dbReference type="ARBA" id="ARBA00038076"/>
    </source>
</evidence>
<dbReference type="InterPro" id="IPR025857">
    <property type="entry name" value="MacB_PCD"/>
</dbReference>
<evidence type="ECO:0000313" key="10">
    <source>
        <dbReference type="EMBL" id="SFI45998.1"/>
    </source>
</evidence>
<gene>
    <name evidence="10" type="ORF">SAMN04487775_101523</name>
</gene>
<dbReference type="RefSeq" id="WP_074930192.1">
    <property type="nucleotide sequence ID" value="NZ_FORI01000001.1"/>
</dbReference>
<evidence type="ECO:0000256" key="3">
    <source>
        <dbReference type="ARBA" id="ARBA00022692"/>
    </source>
</evidence>
<dbReference type="InterPro" id="IPR050250">
    <property type="entry name" value="Macrolide_Exporter_MacB"/>
</dbReference>
<keyword evidence="5 7" id="KW-0472">Membrane</keyword>
<dbReference type="GO" id="GO:0022857">
    <property type="term" value="F:transmembrane transporter activity"/>
    <property type="evidence" value="ECO:0007669"/>
    <property type="project" value="TreeGrafter"/>
</dbReference>
<dbReference type="AlphaFoldDB" id="A0A1I3IDF7"/>
<dbReference type="Proteomes" id="UP000182737">
    <property type="component" value="Unassembled WGS sequence"/>
</dbReference>
<accession>A0A1I3IDF7</accession>
<dbReference type="GO" id="GO:0005886">
    <property type="term" value="C:plasma membrane"/>
    <property type="evidence" value="ECO:0007669"/>
    <property type="project" value="UniProtKB-SubCell"/>
</dbReference>
<dbReference type="OrthoDB" id="356133at2"/>
<sequence>MKKLLLALINSVRDKKRSAKRNLKVASRNLTRNKRRNSILAVAIAFGFFVVTAIDGLTSGMVGNLENQITQLVGGNVICQGLEWKNPETADGKVHIVNIVRDRDYIKNIVDELDIKYEYYSCFTMSGGTAIFNGKKTSLQLYGRDLEEKLLKDSFQFVSGGVDLNVKNGLIISDKTADALNLQVGDEIIYSTYTVYGQNTFADMTITGILKSNSFVNSVQAYANIEDVNEIIEMPEGGYSMFSIYLRDNNAQTKAAMMIEARIRKDHEKNPEINVTNRALAMKTNPTNIGKGIEKQIDSRKPENEWKGVMYGVETLYDEIPQIKTVLNIVHLVTTVILIVILLIVMVGVSNTYRMVLYERIREIGTMRAIGMGGKDTRHVFTNEAVILCVIGALAGLIFAVIVMAIVHCIYIDNESLSFFLQKGHFTFRLSPVSIIIQYVILIVLTSLAVLGSAKQAARMSPAEALRTVK</sequence>
<comment type="similarity">
    <text evidence="6">Belongs to the ABC-4 integral membrane protein family.</text>
</comment>
<protein>
    <submittedName>
        <fullName evidence="10">Putative ABC transport system permease protein</fullName>
    </submittedName>
</protein>
<feature type="transmembrane region" description="Helical" evidence="7">
    <location>
        <begin position="329"/>
        <end position="353"/>
    </location>
</feature>
<dbReference type="Pfam" id="PF12704">
    <property type="entry name" value="MacB_PCD"/>
    <property type="match status" value="1"/>
</dbReference>
<name>A0A1I3IDF7_9SPIR</name>
<evidence type="ECO:0000259" key="9">
    <source>
        <dbReference type="Pfam" id="PF12704"/>
    </source>
</evidence>
<keyword evidence="3 7" id="KW-0812">Transmembrane</keyword>
<dbReference type="PANTHER" id="PTHR30572:SF4">
    <property type="entry name" value="ABC TRANSPORTER PERMEASE YTRF"/>
    <property type="match status" value="1"/>
</dbReference>
<feature type="domain" description="ABC3 transporter permease C-terminal" evidence="8">
    <location>
        <begin position="336"/>
        <end position="462"/>
    </location>
</feature>
<reference evidence="11" key="1">
    <citation type="submission" date="2016-10" db="EMBL/GenBank/DDBJ databases">
        <authorList>
            <person name="Varghese N."/>
            <person name="Submissions S."/>
        </authorList>
    </citation>
    <scope>NUCLEOTIDE SEQUENCE [LARGE SCALE GENOMIC DNA]</scope>
    <source>
        <strain evidence="11">XBD1002</strain>
    </source>
</reference>
<dbReference type="InterPro" id="IPR003838">
    <property type="entry name" value="ABC3_permease_C"/>
</dbReference>
<evidence type="ECO:0000313" key="11">
    <source>
        <dbReference type="Proteomes" id="UP000182737"/>
    </source>
</evidence>
<keyword evidence="2" id="KW-1003">Cell membrane</keyword>
<keyword evidence="4 7" id="KW-1133">Transmembrane helix</keyword>
<evidence type="ECO:0000256" key="5">
    <source>
        <dbReference type="ARBA" id="ARBA00023136"/>
    </source>
</evidence>
<evidence type="ECO:0000256" key="1">
    <source>
        <dbReference type="ARBA" id="ARBA00004651"/>
    </source>
</evidence>
<evidence type="ECO:0000256" key="2">
    <source>
        <dbReference type="ARBA" id="ARBA00022475"/>
    </source>
</evidence>
<dbReference type="PANTHER" id="PTHR30572">
    <property type="entry name" value="MEMBRANE COMPONENT OF TRANSPORTER-RELATED"/>
    <property type="match status" value="1"/>
</dbReference>
<dbReference type="Pfam" id="PF02687">
    <property type="entry name" value="FtsX"/>
    <property type="match status" value="1"/>
</dbReference>
<evidence type="ECO:0000256" key="7">
    <source>
        <dbReference type="SAM" id="Phobius"/>
    </source>
</evidence>
<proteinExistence type="inferred from homology"/>
<feature type="domain" description="MacB-like periplasmic core" evidence="9">
    <location>
        <begin position="41"/>
        <end position="259"/>
    </location>
</feature>
<dbReference type="EMBL" id="FORI01000001">
    <property type="protein sequence ID" value="SFI45998.1"/>
    <property type="molecule type" value="Genomic_DNA"/>
</dbReference>
<comment type="subcellular location">
    <subcellularLocation>
        <location evidence="1">Cell membrane</location>
        <topology evidence="1">Multi-pass membrane protein</topology>
    </subcellularLocation>
</comment>
<evidence type="ECO:0000259" key="8">
    <source>
        <dbReference type="Pfam" id="PF02687"/>
    </source>
</evidence>
<keyword evidence="11" id="KW-1185">Reference proteome</keyword>
<feature type="transmembrane region" description="Helical" evidence="7">
    <location>
        <begin position="433"/>
        <end position="451"/>
    </location>
</feature>
<feature type="transmembrane region" description="Helical" evidence="7">
    <location>
        <begin position="385"/>
        <end position="413"/>
    </location>
</feature>
<organism evidence="10 11">
    <name type="scientific">Treponema bryantii</name>
    <dbReference type="NCBI Taxonomy" id="163"/>
    <lineage>
        <taxon>Bacteria</taxon>
        <taxon>Pseudomonadati</taxon>
        <taxon>Spirochaetota</taxon>
        <taxon>Spirochaetia</taxon>
        <taxon>Spirochaetales</taxon>
        <taxon>Treponemataceae</taxon>
        <taxon>Treponema</taxon>
    </lineage>
</organism>
<evidence type="ECO:0000256" key="4">
    <source>
        <dbReference type="ARBA" id="ARBA00022989"/>
    </source>
</evidence>